<protein>
    <submittedName>
        <fullName evidence="1">370_t:CDS:1</fullName>
    </submittedName>
</protein>
<proteinExistence type="predicted"/>
<keyword evidence="2" id="KW-1185">Reference proteome</keyword>
<sequence length="62" mass="6748">EKLGEKSFKEARPFPPAGLYIDGSGIIYGDINNGNNNSFSESNLPLKEKTNYGEGLLTSLNK</sequence>
<name>A0A9N9INT6_FUNMO</name>
<evidence type="ECO:0000313" key="1">
    <source>
        <dbReference type="EMBL" id="CAG8742504.1"/>
    </source>
</evidence>
<accession>A0A9N9INT6</accession>
<reference evidence="1" key="1">
    <citation type="submission" date="2021-06" db="EMBL/GenBank/DDBJ databases">
        <authorList>
            <person name="Kallberg Y."/>
            <person name="Tangrot J."/>
            <person name="Rosling A."/>
        </authorList>
    </citation>
    <scope>NUCLEOTIDE SEQUENCE</scope>
    <source>
        <strain evidence="1">87-6 pot B 2015</strain>
    </source>
</reference>
<feature type="non-terminal residue" evidence="1">
    <location>
        <position position="1"/>
    </location>
</feature>
<dbReference type="EMBL" id="CAJVPP010021288">
    <property type="protein sequence ID" value="CAG8742504.1"/>
    <property type="molecule type" value="Genomic_DNA"/>
</dbReference>
<dbReference type="AlphaFoldDB" id="A0A9N9INT6"/>
<dbReference type="Proteomes" id="UP000789375">
    <property type="component" value="Unassembled WGS sequence"/>
</dbReference>
<feature type="non-terminal residue" evidence="1">
    <location>
        <position position="62"/>
    </location>
</feature>
<gene>
    <name evidence="1" type="ORF">FMOSSE_LOCUS16230</name>
</gene>
<comment type="caution">
    <text evidence="1">The sequence shown here is derived from an EMBL/GenBank/DDBJ whole genome shotgun (WGS) entry which is preliminary data.</text>
</comment>
<organism evidence="1 2">
    <name type="scientific">Funneliformis mosseae</name>
    <name type="common">Endomycorrhizal fungus</name>
    <name type="synonym">Glomus mosseae</name>
    <dbReference type="NCBI Taxonomy" id="27381"/>
    <lineage>
        <taxon>Eukaryota</taxon>
        <taxon>Fungi</taxon>
        <taxon>Fungi incertae sedis</taxon>
        <taxon>Mucoromycota</taxon>
        <taxon>Glomeromycotina</taxon>
        <taxon>Glomeromycetes</taxon>
        <taxon>Glomerales</taxon>
        <taxon>Glomeraceae</taxon>
        <taxon>Funneliformis</taxon>
    </lineage>
</organism>
<evidence type="ECO:0000313" key="2">
    <source>
        <dbReference type="Proteomes" id="UP000789375"/>
    </source>
</evidence>